<gene>
    <name evidence="2" type="ORF">MONBRDRAFT_15331</name>
</gene>
<evidence type="ECO:0000313" key="3">
    <source>
        <dbReference type="Proteomes" id="UP000001357"/>
    </source>
</evidence>
<dbReference type="EMBL" id="CH991545">
    <property type="protein sequence ID" value="EDQ91442.1"/>
    <property type="molecule type" value="Genomic_DNA"/>
</dbReference>
<dbReference type="SUPFAM" id="SSF51735">
    <property type="entry name" value="NAD(P)-binding Rossmann-fold domains"/>
    <property type="match status" value="1"/>
</dbReference>
<dbReference type="STRING" id="81824.A9UT71"/>
<proteinExistence type="predicted"/>
<evidence type="ECO:0000259" key="1">
    <source>
        <dbReference type="Pfam" id="PF01370"/>
    </source>
</evidence>
<dbReference type="InterPro" id="IPR036291">
    <property type="entry name" value="NAD(P)-bd_dom_sf"/>
</dbReference>
<dbReference type="RefSeq" id="XP_001743864.1">
    <property type="nucleotide sequence ID" value="XM_001743812.1"/>
</dbReference>
<dbReference type="Proteomes" id="UP000001357">
    <property type="component" value="Unassembled WGS sequence"/>
</dbReference>
<name>A9UT71_MONBE</name>
<dbReference type="OMA" id="PQTAWLN"/>
<dbReference type="KEGG" id="mbr:MONBRDRAFT_15331"/>
<organism evidence="2 3">
    <name type="scientific">Monosiga brevicollis</name>
    <name type="common">Choanoflagellate</name>
    <dbReference type="NCBI Taxonomy" id="81824"/>
    <lineage>
        <taxon>Eukaryota</taxon>
        <taxon>Choanoflagellata</taxon>
        <taxon>Craspedida</taxon>
        <taxon>Salpingoecidae</taxon>
        <taxon>Monosiga</taxon>
    </lineage>
</organism>
<dbReference type="Gene3D" id="3.40.50.720">
    <property type="entry name" value="NAD(P)-binding Rossmann-like Domain"/>
    <property type="match status" value="1"/>
</dbReference>
<dbReference type="CDD" id="cd08946">
    <property type="entry name" value="SDR_e"/>
    <property type="match status" value="1"/>
</dbReference>
<reference evidence="2 3" key="1">
    <citation type="journal article" date="2008" name="Nature">
        <title>The genome of the choanoflagellate Monosiga brevicollis and the origin of metazoans.</title>
        <authorList>
            <consortium name="JGI Sequencing"/>
            <person name="King N."/>
            <person name="Westbrook M.J."/>
            <person name="Young S.L."/>
            <person name="Kuo A."/>
            <person name="Abedin M."/>
            <person name="Chapman J."/>
            <person name="Fairclough S."/>
            <person name="Hellsten U."/>
            <person name="Isogai Y."/>
            <person name="Letunic I."/>
            <person name="Marr M."/>
            <person name="Pincus D."/>
            <person name="Putnam N."/>
            <person name="Rokas A."/>
            <person name="Wright K.J."/>
            <person name="Zuzow R."/>
            <person name="Dirks W."/>
            <person name="Good M."/>
            <person name="Goodstein D."/>
            <person name="Lemons D."/>
            <person name="Li W."/>
            <person name="Lyons J.B."/>
            <person name="Morris A."/>
            <person name="Nichols S."/>
            <person name="Richter D.J."/>
            <person name="Salamov A."/>
            <person name="Bork P."/>
            <person name="Lim W.A."/>
            <person name="Manning G."/>
            <person name="Miller W.T."/>
            <person name="McGinnis W."/>
            <person name="Shapiro H."/>
            <person name="Tjian R."/>
            <person name="Grigoriev I.V."/>
            <person name="Rokhsar D."/>
        </authorList>
    </citation>
    <scope>NUCLEOTIDE SEQUENCE [LARGE SCALE GENOMIC DNA]</scope>
    <source>
        <strain evidence="3">MX1 / ATCC 50154</strain>
    </source>
</reference>
<accession>A9UT71</accession>
<dbReference type="eggNOG" id="KOG1430">
    <property type="taxonomic scope" value="Eukaryota"/>
</dbReference>
<feature type="domain" description="NAD-dependent epimerase/dehydratase" evidence="1">
    <location>
        <begin position="105"/>
        <end position="335"/>
    </location>
</feature>
<dbReference type="InParanoid" id="A9UT71"/>
<sequence>MAVPITSSCDYLAVLPSRVGPLASAPISPPLDLSKHTHTHRSPRCPVPLFSAVSRIDLFLLSLSLSLSFHAQALPSWTQTQAILPCPFLFSLTEACFRSGGRRTGAGFIGRNLVVYLVENNLADVIRVVDKAILQTAYLTARQQAAFEKVDFQQGNLTRDATIQKAFARDGGAFDFVFNCAGLTTYGQAPEVYQESVFDLSVKCARAAAQSGCRRFIELSTAQVYAADKKASAEDGKVKPWTALAEKKLAVENELKAIDGLDYCIVRPANVYGVSDRQGLMPRLITAAVYKKLGETMKFLWSDKLCINTVHVSDVAAALWTIAERGVKGEVYNLADKANSTQGSVADLLAQLFGIEVGFVGSTLSNMARLNMSAVVETSNEKHMEPWSRMCVDADIGNTPLTPYLDKELLYNNSLAVDGSKIEALGFEYKHPAPTLDLLRDAVEAEIELKNFPTGYLV</sequence>
<dbReference type="InterPro" id="IPR050177">
    <property type="entry name" value="Lipid_A_modif_metabolic_enz"/>
</dbReference>
<dbReference type="AlphaFoldDB" id="A9UT71"/>
<protein>
    <recommendedName>
        <fullName evidence="1">NAD-dependent epimerase/dehydratase domain-containing protein</fullName>
    </recommendedName>
</protein>
<dbReference type="PANTHER" id="PTHR43245">
    <property type="entry name" value="BIFUNCTIONAL POLYMYXIN RESISTANCE PROTEIN ARNA"/>
    <property type="match status" value="1"/>
</dbReference>
<dbReference type="InterPro" id="IPR001509">
    <property type="entry name" value="Epimerase_deHydtase"/>
</dbReference>
<keyword evidence="3" id="KW-1185">Reference proteome</keyword>
<dbReference type="GeneID" id="5888966"/>
<dbReference type="PANTHER" id="PTHR43245:SF11">
    <property type="entry name" value="LD23561P"/>
    <property type="match status" value="1"/>
</dbReference>
<evidence type="ECO:0000313" key="2">
    <source>
        <dbReference type="EMBL" id="EDQ91442.1"/>
    </source>
</evidence>
<dbReference type="Pfam" id="PF01370">
    <property type="entry name" value="Epimerase"/>
    <property type="match status" value="1"/>
</dbReference>